<proteinExistence type="predicted"/>
<organism evidence="3 4">
    <name type="scientific">Kumtagia ephedrae</name>
    <dbReference type="NCBI Taxonomy" id="2116701"/>
    <lineage>
        <taxon>Bacteria</taxon>
        <taxon>Pseudomonadati</taxon>
        <taxon>Pseudomonadota</taxon>
        <taxon>Alphaproteobacteria</taxon>
        <taxon>Hyphomicrobiales</taxon>
        <taxon>Phyllobacteriaceae</taxon>
        <taxon>Kumtagia</taxon>
    </lineage>
</organism>
<gene>
    <name evidence="3" type="ORF">C7I84_28140</name>
</gene>
<dbReference type="GO" id="GO:0008933">
    <property type="term" value="F:peptidoglycan lytic transglycosylase activity"/>
    <property type="evidence" value="ECO:0007669"/>
    <property type="project" value="TreeGrafter"/>
</dbReference>
<evidence type="ECO:0000313" key="3">
    <source>
        <dbReference type="EMBL" id="PSJ50774.1"/>
    </source>
</evidence>
<dbReference type="SUPFAM" id="SSF53955">
    <property type="entry name" value="Lysozyme-like"/>
    <property type="match status" value="1"/>
</dbReference>
<dbReference type="Proteomes" id="UP000241229">
    <property type="component" value="Unassembled WGS sequence"/>
</dbReference>
<dbReference type="OrthoDB" id="9808544at2"/>
<dbReference type="PANTHER" id="PTHR30163">
    <property type="entry name" value="MEMBRANE-BOUND LYTIC MUREIN TRANSGLYCOSYLASE B"/>
    <property type="match status" value="1"/>
</dbReference>
<accession>A0A2P7RKM9</accession>
<dbReference type="InterPro" id="IPR023346">
    <property type="entry name" value="Lysozyme-like_dom_sf"/>
</dbReference>
<evidence type="ECO:0000313" key="4">
    <source>
        <dbReference type="Proteomes" id="UP000241229"/>
    </source>
</evidence>
<feature type="domain" description="Transglycosylase SLT" evidence="2">
    <location>
        <begin position="38"/>
        <end position="241"/>
    </location>
</feature>
<keyword evidence="4" id="KW-1185">Reference proteome</keyword>
<dbReference type="Gene3D" id="1.10.8.350">
    <property type="entry name" value="Bacterial muramidase"/>
    <property type="match status" value="1"/>
</dbReference>
<dbReference type="PANTHER" id="PTHR30163:SF8">
    <property type="entry name" value="LYTIC MUREIN TRANSGLYCOSYLASE"/>
    <property type="match status" value="1"/>
</dbReference>
<name>A0A2P7RKM9_9HYPH</name>
<protein>
    <submittedName>
        <fullName evidence="3">Murein transglycosylase</fullName>
    </submittedName>
</protein>
<feature type="signal peptide" evidence="1">
    <location>
        <begin position="1"/>
        <end position="20"/>
    </location>
</feature>
<dbReference type="InterPro" id="IPR043426">
    <property type="entry name" value="MltB-like"/>
</dbReference>
<dbReference type="GO" id="GO:0009253">
    <property type="term" value="P:peptidoglycan catabolic process"/>
    <property type="evidence" value="ECO:0007669"/>
    <property type="project" value="TreeGrafter"/>
</dbReference>
<evidence type="ECO:0000259" key="2">
    <source>
        <dbReference type="Pfam" id="PF13406"/>
    </source>
</evidence>
<keyword evidence="1" id="KW-0732">Signal</keyword>
<dbReference type="AlphaFoldDB" id="A0A2P7RKM9"/>
<dbReference type="RefSeq" id="WP_106775528.1">
    <property type="nucleotide sequence ID" value="NZ_PXYK01000047.1"/>
</dbReference>
<dbReference type="Pfam" id="PF13406">
    <property type="entry name" value="SLT_2"/>
    <property type="match status" value="1"/>
</dbReference>
<sequence length="274" mass="29612">MTFGLFFRRTISTFFFWASAATADGAQAASCGKTAAGFETWKRGFATEAARRGVGSKALAAFATVHYVVKTIQYDRTQPNFKLSLNQYLAKRGGAALTSAGRGHKRSNAALFARIKARYGVPPGPLIAIWGLESRFGSRIGSTHILSSVATLAYDCRRSAYFTTQLYAALKLIDKSRLSGGAMGSLHGEIGQTQFLPANVLKYGVDGDGDGRVDLARSKADILFSTANYLKAKGWRTGAGYQPGEPNFQVIQRWNAARVYQQAIASIAADVDRD</sequence>
<dbReference type="CDD" id="cd13399">
    <property type="entry name" value="Slt35-like"/>
    <property type="match status" value="1"/>
</dbReference>
<evidence type="ECO:0000256" key="1">
    <source>
        <dbReference type="SAM" id="SignalP"/>
    </source>
</evidence>
<comment type="caution">
    <text evidence="3">The sequence shown here is derived from an EMBL/GenBank/DDBJ whole genome shotgun (WGS) entry which is preliminary data.</text>
</comment>
<dbReference type="EMBL" id="PXYK01000047">
    <property type="protein sequence ID" value="PSJ50774.1"/>
    <property type="molecule type" value="Genomic_DNA"/>
</dbReference>
<reference evidence="3 4" key="1">
    <citation type="submission" date="2018-03" db="EMBL/GenBank/DDBJ databases">
        <title>The draft genome of Mesorhizobium sp. 6GN-30.</title>
        <authorList>
            <person name="Liu L."/>
            <person name="Li L."/>
            <person name="Wang T."/>
            <person name="Zhang X."/>
            <person name="Liang L."/>
        </authorList>
    </citation>
    <scope>NUCLEOTIDE SEQUENCE [LARGE SCALE GENOMIC DNA]</scope>
    <source>
        <strain evidence="3 4">6GN30</strain>
    </source>
</reference>
<feature type="chain" id="PRO_5015150081" evidence="1">
    <location>
        <begin position="21"/>
        <end position="274"/>
    </location>
</feature>
<dbReference type="Gene3D" id="1.10.530.10">
    <property type="match status" value="1"/>
</dbReference>
<dbReference type="InterPro" id="IPR031304">
    <property type="entry name" value="SLT_2"/>
</dbReference>